<reference evidence="1 2" key="1">
    <citation type="submission" date="2018-05" db="EMBL/GenBank/DDBJ databases">
        <title>Genomic Encyclopedia of Type Strains, Phase IV (KMG-IV): sequencing the most valuable type-strain genomes for metagenomic binning, comparative biology and taxonomic classification.</title>
        <authorList>
            <person name="Goeker M."/>
        </authorList>
    </citation>
    <scope>NUCLEOTIDE SEQUENCE [LARGE SCALE GENOMIC DNA]</scope>
    <source>
        <strain evidence="1 2">DSM 19579</strain>
    </source>
</reference>
<evidence type="ECO:0000313" key="1">
    <source>
        <dbReference type="EMBL" id="PWW12848.1"/>
    </source>
</evidence>
<dbReference type="OrthoDB" id="9970613at2"/>
<accession>A0A317Q773</accession>
<evidence type="ECO:0000313" key="2">
    <source>
        <dbReference type="Proteomes" id="UP000246744"/>
    </source>
</evidence>
<protein>
    <submittedName>
        <fullName evidence="1">Uncharacterized protein</fullName>
    </submittedName>
</protein>
<sequence length="105" mass="11900">MVNIVQRNLQRSLAKTISEIEQETGIPQDQLVDILNEEYGYVSPDDSESIANLNKQIELDKAADRHAKEKKVKVSKRAVVKTIYDRETGKLARDFKEDNAGKEPS</sequence>
<organism evidence="1 2">
    <name type="scientific">Mangrovibacter plantisponsor</name>
    <dbReference type="NCBI Taxonomy" id="451513"/>
    <lineage>
        <taxon>Bacteria</taxon>
        <taxon>Pseudomonadati</taxon>
        <taxon>Pseudomonadota</taxon>
        <taxon>Gammaproteobacteria</taxon>
        <taxon>Enterobacterales</taxon>
        <taxon>Enterobacteriaceae</taxon>
        <taxon>Mangrovibacter</taxon>
    </lineage>
</organism>
<comment type="caution">
    <text evidence="1">The sequence shown here is derived from an EMBL/GenBank/DDBJ whole genome shotgun (WGS) entry which is preliminary data.</text>
</comment>
<name>A0A317Q773_9ENTR</name>
<proteinExistence type="predicted"/>
<dbReference type="EMBL" id="QGTS01000001">
    <property type="protein sequence ID" value="PWW12848.1"/>
    <property type="molecule type" value="Genomic_DNA"/>
</dbReference>
<gene>
    <name evidence="1" type="ORF">DES37_101425</name>
</gene>
<dbReference type="AlphaFoldDB" id="A0A317Q773"/>
<keyword evidence="2" id="KW-1185">Reference proteome</keyword>
<dbReference type="Proteomes" id="UP000246744">
    <property type="component" value="Unassembled WGS sequence"/>
</dbReference>
<dbReference type="RefSeq" id="WP_110024658.1">
    <property type="nucleotide sequence ID" value="NZ_QGTS01000001.1"/>
</dbReference>